<comment type="caution">
    <text evidence="1">The sequence shown here is derived from an EMBL/GenBank/DDBJ whole genome shotgun (WGS) entry which is preliminary data.</text>
</comment>
<dbReference type="Gene3D" id="2.30.30.140">
    <property type="match status" value="1"/>
</dbReference>
<protein>
    <submittedName>
        <fullName evidence="1">Uncharacterized protein</fullName>
    </submittedName>
</protein>
<proteinExistence type="predicted"/>
<dbReference type="Proteomes" id="UP000033860">
    <property type="component" value="Unassembled WGS sequence"/>
</dbReference>
<evidence type="ECO:0000313" key="1">
    <source>
        <dbReference type="EMBL" id="KKU61248.1"/>
    </source>
</evidence>
<gene>
    <name evidence="1" type="ORF">UX85_C0004G0170</name>
</gene>
<dbReference type="SUPFAM" id="SSF159127">
    <property type="entry name" value="HupF/HypC-like"/>
    <property type="match status" value="1"/>
</dbReference>
<evidence type="ECO:0000313" key="2">
    <source>
        <dbReference type="Proteomes" id="UP000033860"/>
    </source>
</evidence>
<reference evidence="1 2" key="1">
    <citation type="journal article" date="2015" name="Nature">
        <title>rRNA introns, odd ribosomes, and small enigmatic genomes across a large radiation of phyla.</title>
        <authorList>
            <person name="Brown C.T."/>
            <person name="Hug L.A."/>
            <person name="Thomas B.C."/>
            <person name="Sharon I."/>
            <person name="Castelle C.J."/>
            <person name="Singh A."/>
            <person name="Wilkins M.J."/>
            <person name="Williams K.H."/>
            <person name="Banfield J.F."/>
        </authorList>
    </citation>
    <scope>NUCLEOTIDE SEQUENCE [LARGE SCALE GENOMIC DNA]</scope>
</reference>
<dbReference type="AlphaFoldDB" id="A0A0G1U4K9"/>
<accession>A0A0G1U4K9</accession>
<dbReference type="EMBL" id="LCNT01000004">
    <property type="protein sequence ID" value="KKU61248.1"/>
    <property type="molecule type" value="Genomic_DNA"/>
</dbReference>
<organism evidence="1 2">
    <name type="scientific">Candidatus Beckwithbacteria bacterium GW2011_GWB1_47_15</name>
    <dbReference type="NCBI Taxonomy" id="1618371"/>
    <lineage>
        <taxon>Bacteria</taxon>
        <taxon>Candidatus Beckwithiibacteriota</taxon>
    </lineage>
</organism>
<name>A0A0G1U4K9_9BACT</name>
<sequence length="52" mass="5685">METGRAVEQAFAGKVKVGDYLICQQDMAVEKVNQTAARAMRQAIKGVSDEQN</sequence>